<gene>
    <name evidence="1" type="ORF">DEQ80_09235</name>
</gene>
<organism evidence="1 2">
    <name type="scientific">Anaerolinea thermolimosa</name>
    <dbReference type="NCBI Taxonomy" id="229919"/>
    <lineage>
        <taxon>Bacteria</taxon>
        <taxon>Bacillati</taxon>
        <taxon>Chloroflexota</taxon>
        <taxon>Anaerolineae</taxon>
        <taxon>Anaerolineales</taxon>
        <taxon>Anaerolineaceae</taxon>
        <taxon>Anaerolinea</taxon>
    </lineage>
</organism>
<dbReference type="OrthoDB" id="162766at2"/>
<comment type="caution">
    <text evidence="1">The sequence shown here is derived from an EMBL/GenBank/DDBJ whole genome shotgun (WGS) entry which is preliminary data.</text>
</comment>
<dbReference type="STRING" id="229919.GCA_001050195_01983"/>
<dbReference type="RefSeq" id="WP_062192928.1">
    <property type="nucleotide sequence ID" value="NZ_DF967965.1"/>
</dbReference>
<sequence length="127" mass="14313">MIHIDTWLYGELARYGGDKNERVFANPQVELPDGSCLADLLKALGMDTNERGITFINGNLSAMPGLQPDLNHPLKDGDRVAFFHLRSMWPFQYRHGVTMIPEMQQAMLQSEDLGLHHAYDAEEEGQG</sequence>
<evidence type="ECO:0000313" key="1">
    <source>
        <dbReference type="EMBL" id="HCE18029.1"/>
    </source>
</evidence>
<dbReference type="Proteomes" id="UP000264141">
    <property type="component" value="Unassembled WGS sequence"/>
</dbReference>
<reference evidence="1 2" key="1">
    <citation type="journal article" date="2018" name="Nat. Biotechnol.">
        <title>A standardized bacterial taxonomy based on genome phylogeny substantially revises the tree of life.</title>
        <authorList>
            <person name="Parks D.H."/>
            <person name="Chuvochina M."/>
            <person name="Waite D.W."/>
            <person name="Rinke C."/>
            <person name="Skarshewski A."/>
            <person name="Chaumeil P.A."/>
            <person name="Hugenholtz P."/>
        </authorList>
    </citation>
    <scope>NUCLEOTIDE SEQUENCE [LARGE SCALE GENOMIC DNA]</scope>
    <source>
        <strain evidence="1">UBA8781</strain>
    </source>
</reference>
<evidence type="ECO:0000313" key="2">
    <source>
        <dbReference type="Proteomes" id="UP000264141"/>
    </source>
</evidence>
<proteinExistence type="predicted"/>
<dbReference type="InterPro" id="IPR016155">
    <property type="entry name" value="Mopterin_synth/thiamin_S_b"/>
</dbReference>
<dbReference type="AlphaFoldDB" id="A0A3D1JHH7"/>
<name>A0A3D1JHH7_9CHLR</name>
<protein>
    <submittedName>
        <fullName evidence="1">MoaD/ThiS family protein</fullName>
    </submittedName>
</protein>
<dbReference type="EMBL" id="DPBP01000037">
    <property type="protein sequence ID" value="HCE18029.1"/>
    <property type="molecule type" value="Genomic_DNA"/>
</dbReference>
<dbReference type="SUPFAM" id="SSF54285">
    <property type="entry name" value="MoaD/ThiS"/>
    <property type="match status" value="1"/>
</dbReference>
<accession>A0A3D1JHH7</accession>